<dbReference type="GO" id="GO:0008270">
    <property type="term" value="F:zinc ion binding"/>
    <property type="evidence" value="ECO:0007669"/>
    <property type="project" value="UniProtKB-KW"/>
</dbReference>
<dbReference type="PROSITE" id="PS50071">
    <property type="entry name" value="HOMEOBOX_2"/>
    <property type="match status" value="1"/>
</dbReference>
<keyword evidence="2 3" id="KW-0539">Nucleus</keyword>
<evidence type="ECO:0000256" key="4">
    <source>
        <dbReference type="SAM" id="MobiDB-lite"/>
    </source>
</evidence>
<evidence type="ECO:0000313" key="8">
    <source>
        <dbReference type="Proteomes" id="UP000799423"/>
    </source>
</evidence>
<keyword evidence="8" id="KW-1185">Reference proteome</keyword>
<dbReference type="AlphaFoldDB" id="A0A6A7ARJ6"/>
<comment type="subcellular location">
    <subcellularLocation>
        <location evidence="2 3">Nucleus</location>
    </subcellularLocation>
</comment>
<dbReference type="SUPFAM" id="SSF46689">
    <property type="entry name" value="Homeodomain-like"/>
    <property type="match status" value="1"/>
</dbReference>
<dbReference type="SMART" id="SM00355">
    <property type="entry name" value="ZnF_C2H2"/>
    <property type="match status" value="2"/>
</dbReference>
<dbReference type="GO" id="GO:0005634">
    <property type="term" value="C:nucleus"/>
    <property type="evidence" value="ECO:0007669"/>
    <property type="project" value="UniProtKB-SubCell"/>
</dbReference>
<dbReference type="InterPro" id="IPR013087">
    <property type="entry name" value="Znf_C2H2_type"/>
</dbReference>
<dbReference type="Pfam" id="PF00046">
    <property type="entry name" value="Homeodomain"/>
    <property type="match status" value="1"/>
</dbReference>
<reference evidence="7" key="1">
    <citation type="submission" date="2020-01" db="EMBL/GenBank/DDBJ databases">
        <authorList>
            <consortium name="DOE Joint Genome Institute"/>
            <person name="Haridas S."/>
            <person name="Albert R."/>
            <person name="Binder M."/>
            <person name="Bloem J."/>
            <person name="Labutti K."/>
            <person name="Salamov A."/>
            <person name="Andreopoulos B."/>
            <person name="Baker S.E."/>
            <person name="Barry K."/>
            <person name="Bills G."/>
            <person name="Bluhm B.H."/>
            <person name="Cannon C."/>
            <person name="Castanera R."/>
            <person name="Culley D.E."/>
            <person name="Daum C."/>
            <person name="Ezra D."/>
            <person name="Gonzalez J.B."/>
            <person name="Henrissat B."/>
            <person name="Kuo A."/>
            <person name="Liang C."/>
            <person name="Lipzen A."/>
            <person name="Lutzoni F."/>
            <person name="Magnuson J."/>
            <person name="Mondo S."/>
            <person name="Nolan M."/>
            <person name="Ohm R."/>
            <person name="Pangilinan J."/>
            <person name="Park H.-J."/>
            <person name="Ramirez L."/>
            <person name="Alfaro M."/>
            <person name="Sun H."/>
            <person name="Tritt A."/>
            <person name="Yoshinaga Y."/>
            <person name="Zwiers L.-H."/>
            <person name="Turgeon B.G."/>
            <person name="Goodwin S.B."/>
            <person name="Spatafora J.W."/>
            <person name="Crous P.W."/>
            <person name="Grigoriev I.V."/>
        </authorList>
    </citation>
    <scope>NUCLEOTIDE SEQUENCE</scope>
    <source>
        <strain evidence="7">IPT5</strain>
    </source>
</reference>
<name>A0A6A7ARJ6_9PLEO</name>
<evidence type="ECO:0000256" key="3">
    <source>
        <dbReference type="RuleBase" id="RU000682"/>
    </source>
</evidence>
<dbReference type="InterPro" id="IPR001356">
    <property type="entry name" value="HD"/>
</dbReference>
<keyword evidence="2 3" id="KW-0238">DNA-binding</keyword>
<keyword evidence="1" id="KW-0863">Zinc-finger</keyword>
<dbReference type="Proteomes" id="UP000799423">
    <property type="component" value="Unassembled WGS sequence"/>
</dbReference>
<organism evidence="7 8">
    <name type="scientific">Plenodomus tracheiphilus IPT5</name>
    <dbReference type="NCBI Taxonomy" id="1408161"/>
    <lineage>
        <taxon>Eukaryota</taxon>
        <taxon>Fungi</taxon>
        <taxon>Dikarya</taxon>
        <taxon>Ascomycota</taxon>
        <taxon>Pezizomycotina</taxon>
        <taxon>Dothideomycetes</taxon>
        <taxon>Pleosporomycetidae</taxon>
        <taxon>Pleosporales</taxon>
        <taxon>Pleosporineae</taxon>
        <taxon>Leptosphaeriaceae</taxon>
        <taxon>Plenodomus</taxon>
    </lineage>
</organism>
<feature type="region of interest" description="Disordered" evidence="4">
    <location>
        <begin position="347"/>
        <end position="370"/>
    </location>
</feature>
<dbReference type="PROSITE" id="PS50157">
    <property type="entry name" value="ZINC_FINGER_C2H2_2"/>
    <property type="match status" value="1"/>
</dbReference>
<evidence type="ECO:0000256" key="2">
    <source>
        <dbReference type="PROSITE-ProRule" id="PRU00108"/>
    </source>
</evidence>
<proteinExistence type="predicted"/>
<dbReference type="SMART" id="SM00389">
    <property type="entry name" value="HOX"/>
    <property type="match status" value="1"/>
</dbReference>
<keyword evidence="1" id="KW-0479">Metal-binding</keyword>
<dbReference type="PROSITE" id="PS00028">
    <property type="entry name" value="ZINC_FINGER_C2H2_1"/>
    <property type="match status" value="1"/>
</dbReference>
<dbReference type="InterPro" id="IPR009057">
    <property type="entry name" value="Homeodomain-like_sf"/>
</dbReference>
<keyword evidence="2 3" id="KW-0371">Homeobox</keyword>
<dbReference type="OrthoDB" id="3798808at2759"/>
<keyword evidence="1" id="KW-0862">Zinc</keyword>
<dbReference type="EMBL" id="MU006363">
    <property type="protein sequence ID" value="KAF2844788.1"/>
    <property type="molecule type" value="Genomic_DNA"/>
</dbReference>
<evidence type="ECO:0008006" key="9">
    <source>
        <dbReference type="Google" id="ProtNLM"/>
    </source>
</evidence>
<sequence length="598" mass="67718">MEINQARAVVHLEDAATLHAETEGWLDPDLSSFALWSTEFTANFSTSPDTDLMGILPADVRVDDCLSSDLDYIVYNEGEHSQSYDNYDSVETQDDVENTCESWWFNQCVTFDPTESSKQPMIADTMLTRNGHCSKRIVPGSIDSTEDRRVKRLKTGQRTRITPRVKARLEAYFGSNPYPSKADLTLLAERLNLPFQATRTWFNNARSRKDPSLFQSHIVPPTMEDITVEPYVGTGSSSLDYDTVEGLSRTPSRTSLERYLAAPLAEEAITANALSTFIEPTIHAHLQMKEALLSGFSNVPLVTKHPYETQSVVGSECSVGSSSSMRSCASFVSVDARGPRRGRKRWVRGQNMLPPDPKPAREETPSLKNLDCATDGNTQLERHVQEYRGLLKLPVTGLEKAWPSQHSQEQSMGPDTMLPGPAPQRYFCTWQGCEQTFHHRFDWSRHEQAVHYAQYSWVCCLDFSNFQQLFSCYYSDKFCGASHFHLKSSDFVTCASRDEEARAFFRKDQLNQHIRSAHVRNPPKSVLRDLAQCWRKDNPNFDRSTLVCGFCGQYTDTWEQRQEHVGDHMKNGVLQSSWGSSFYETLFESDTTAADDSG</sequence>
<dbReference type="CDD" id="cd00086">
    <property type="entry name" value="homeodomain"/>
    <property type="match status" value="1"/>
</dbReference>
<feature type="domain" description="Homeobox" evidence="5">
    <location>
        <begin position="152"/>
        <end position="212"/>
    </location>
</feature>
<feature type="domain" description="C2H2-type" evidence="6">
    <location>
        <begin position="426"/>
        <end position="456"/>
    </location>
</feature>
<dbReference type="GO" id="GO:0003677">
    <property type="term" value="F:DNA binding"/>
    <property type="evidence" value="ECO:0007669"/>
    <property type="project" value="UniProtKB-UniRule"/>
</dbReference>
<evidence type="ECO:0000256" key="1">
    <source>
        <dbReference type="PROSITE-ProRule" id="PRU00042"/>
    </source>
</evidence>
<evidence type="ECO:0000313" key="7">
    <source>
        <dbReference type="EMBL" id="KAF2844788.1"/>
    </source>
</evidence>
<accession>A0A6A7ARJ6</accession>
<protein>
    <recommendedName>
        <fullName evidence="9">Homeobox domain-containing protein</fullName>
    </recommendedName>
</protein>
<evidence type="ECO:0000259" key="5">
    <source>
        <dbReference type="PROSITE" id="PS50071"/>
    </source>
</evidence>
<evidence type="ECO:0000259" key="6">
    <source>
        <dbReference type="PROSITE" id="PS50157"/>
    </source>
</evidence>
<feature type="DNA-binding region" description="Homeobox" evidence="2">
    <location>
        <begin position="154"/>
        <end position="213"/>
    </location>
</feature>
<dbReference type="Gene3D" id="1.10.10.60">
    <property type="entry name" value="Homeodomain-like"/>
    <property type="match status" value="1"/>
</dbReference>
<gene>
    <name evidence="7" type="ORF">T440DRAFT_301482</name>
</gene>